<sequence length="549" mass="60503">MRSTLESLNAITSKVDEAPALLLLTPSQLDAVSPSVERDTAKPAKRSLSKKSSEPSSVPVAELKKLQAKINQLNTTLSQQERELKQLRQTAQQDANARDEVARLKKNLQENLQSTEKMQQDLATATAQKVENSKNSSQLRMALDKSQLQSSILQQQLDALAQSHNENTQKNKELLVELNEKRKQIEESQNALTELTKRVSEKDQKTAALQKQLDDLTVDQADKNGVREALKAQVAQSKKQSDVLQQQLTELTDQNAEKEQQLVAMKKQLDTLTQSESEKTKGSQALQAALDESRKQSEDLQSQLSSLKETMGEQQLENGVLQQQLAALQKTVVEPKTEREIRDYSIGSSLAEDMLALLREKAANGIEVDSRLALAGVQDTFAGNSKLPREKIDKALDAAEVAVNTNEKQRKLKTEAAGLRYIEQFKKQKLVKKDPTGFFYRIDKPGKGKIDDNSIVTVAVKESLTDGKVIKDMEAAGTSIKQPLGSYPPMFKSALSKLQNTGSMTMVVPPSLAYGDKGLPPDIPPGSTMVYNVKILDVVAPADIVAPVR</sequence>
<keyword evidence="4 8" id="KW-0413">Isomerase</keyword>
<evidence type="ECO:0000256" key="3">
    <source>
        <dbReference type="ARBA" id="ARBA00023110"/>
    </source>
</evidence>
<dbReference type="EC" id="5.2.1.8" evidence="2 4"/>
<dbReference type="SUPFAM" id="SSF54534">
    <property type="entry name" value="FKBP-like"/>
    <property type="match status" value="1"/>
</dbReference>
<evidence type="ECO:0000256" key="4">
    <source>
        <dbReference type="PROSITE-ProRule" id="PRU00277"/>
    </source>
</evidence>
<name>A0ABV6EBB9_9GAMM</name>
<evidence type="ECO:0000256" key="6">
    <source>
        <dbReference type="SAM" id="MobiDB-lite"/>
    </source>
</evidence>
<proteinExistence type="predicted"/>
<gene>
    <name evidence="8" type="ORF">ACFFJ3_07105</name>
</gene>
<dbReference type="Pfam" id="PF01346">
    <property type="entry name" value="FKBP_N"/>
    <property type="match status" value="1"/>
</dbReference>
<reference evidence="8 9" key="1">
    <citation type="submission" date="2024-09" db="EMBL/GenBank/DDBJ databases">
        <authorList>
            <person name="Sun Q."/>
            <person name="Mori K."/>
        </authorList>
    </citation>
    <scope>NUCLEOTIDE SEQUENCE [LARGE SCALE GENOMIC DNA]</scope>
    <source>
        <strain evidence="8 9">CCM 8626</strain>
    </source>
</reference>
<evidence type="ECO:0000256" key="1">
    <source>
        <dbReference type="ARBA" id="ARBA00000971"/>
    </source>
</evidence>
<keyword evidence="3 4" id="KW-0697">Rotamase</keyword>
<feature type="region of interest" description="Disordered" evidence="6">
    <location>
        <begin position="31"/>
        <end position="59"/>
    </location>
</feature>
<dbReference type="Pfam" id="PF00254">
    <property type="entry name" value="FKBP_C"/>
    <property type="match status" value="1"/>
</dbReference>
<keyword evidence="5" id="KW-0175">Coiled coil</keyword>
<evidence type="ECO:0000313" key="9">
    <source>
        <dbReference type="Proteomes" id="UP001589792"/>
    </source>
</evidence>
<dbReference type="RefSeq" id="WP_380673970.1">
    <property type="nucleotide sequence ID" value="NZ_CP173186.1"/>
</dbReference>
<dbReference type="Gene3D" id="3.10.50.40">
    <property type="match status" value="1"/>
</dbReference>
<comment type="catalytic activity">
    <reaction evidence="1 4">
        <text>[protein]-peptidylproline (omega=180) = [protein]-peptidylproline (omega=0)</text>
        <dbReference type="Rhea" id="RHEA:16237"/>
        <dbReference type="Rhea" id="RHEA-COMP:10747"/>
        <dbReference type="Rhea" id="RHEA-COMP:10748"/>
        <dbReference type="ChEBI" id="CHEBI:83833"/>
        <dbReference type="ChEBI" id="CHEBI:83834"/>
        <dbReference type="EC" id="5.2.1.8"/>
    </reaction>
</comment>
<dbReference type="PROSITE" id="PS50059">
    <property type="entry name" value="FKBP_PPIASE"/>
    <property type="match status" value="1"/>
</dbReference>
<dbReference type="InterPro" id="IPR046357">
    <property type="entry name" value="PPIase_dom_sf"/>
</dbReference>
<dbReference type="EMBL" id="JBHLXG010000005">
    <property type="protein sequence ID" value="MFC0226269.1"/>
    <property type="molecule type" value="Genomic_DNA"/>
</dbReference>
<dbReference type="Gene3D" id="1.10.287.460">
    <property type="entry name" value="Peptidyl-prolyl cis-trans isomerase, FKBP-type, N-terminal domain"/>
    <property type="match status" value="1"/>
</dbReference>
<keyword evidence="9" id="KW-1185">Reference proteome</keyword>
<feature type="coiled-coil region" evidence="5">
    <location>
        <begin position="63"/>
        <end position="125"/>
    </location>
</feature>
<dbReference type="InterPro" id="IPR001179">
    <property type="entry name" value="PPIase_FKBP_dom"/>
</dbReference>
<evidence type="ECO:0000313" key="8">
    <source>
        <dbReference type="EMBL" id="MFC0226269.1"/>
    </source>
</evidence>
<dbReference type="GO" id="GO:0016853">
    <property type="term" value="F:isomerase activity"/>
    <property type="evidence" value="ECO:0007669"/>
    <property type="project" value="UniProtKB-KW"/>
</dbReference>
<organism evidence="8 9">
    <name type="scientific">Serratia aquatilis</name>
    <dbReference type="NCBI Taxonomy" id="1737515"/>
    <lineage>
        <taxon>Bacteria</taxon>
        <taxon>Pseudomonadati</taxon>
        <taxon>Pseudomonadota</taxon>
        <taxon>Gammaproteobacteria</taxon>
        <taxon>Enterobacterales</taxon>
        <taxon>Yersiniaceae</taxon>
        <taxon>Serratia</taxon>
    </lineage>
</organism>
<feature type="domain" description="PPIase FKBP-type" evidence="7">
    <location>
        <begin position="453"/>
        <end position="539"/>
    </location>
</feature>
<evidence type="ECO:0000259" key="7">
    <source>
        <dbReference type="PROSITE" id="PS50059"/>
    </source>
</evidence>
<dbReference type="InterPro" id="IPR036944">
    <property type="entry name" value="PPIase_FKBP_N_sf"/>
</dbReference>
<protein>
    <recommendedName>
        <fullName evidence="2 4">peptidylprolyl isomerase</fullName>
        <ecNumber evidence="2 4">5.2.1.8</ecNumber>
    </recommendedName>
</protein>
<comment type="caution">
    <text evidence="8">The sequence shown here is derived from an EMBL/GenBank/DDBJ whole genome shotgun (WGS) entry which is preliminary data.</text>
</comment>
<accession>A0ABV6EBB9</accession>
<evidence type="ECO:0000256" key="2">
    <source>
        <dbReference type="ARBA" id="ARBA00013194"/>
    </source>
</evidence>
<dbReference type="Proteomes" id="UP001589792">
    <property type="component" value="Unassembled WGS sequence"/>
</dbReference>
<evidence type="ECO:0000256" key="5">
    <source>
        <dbReference type="SAM" id="Coils"/>
    </source>
</evidence>
<dbReference type="InterPro" id="IPR000774">
    <property type="entry name" value="PPIase_FKBP_N"/>
</dbReference>
<feature type="region of interest" description="Disordered" evidence="6">
    <location>
        <begin position="272"/>
        <end position="304"/>
    </location>
</feature>